<comment type="similarity">
    <text evidence="1">Belongs to the universal stress protein A family.</text>
</comment>
<dbReference type="PANTHER" id="PTHR46268:SF15">
    <property type="entry name" value="UNIVERSAL STRESS PROTEIN HP_0031"/>
    <property type="match status" value="1"/>
</dbReference>
<evidence type="ECO:0000259" key="2">
    <source>
        <dbReference type="Pfam" id="PF00582"/>
    </source>
</evidence>
<comment type="caution">
    <text evidence="3">The sequence shown here is derived from an EMBL/GenBank/DDBJ whole genome shotgun (WGS) entry which is preliminary data.</text>
</comment>
<dbReference type="InterPro" id="IPR014729">
    <property type="entry name" value="Rossmann-like_a/b/a_fold"/>
</dbReference>
<dbReference type="Proteomes" id="UP001596175">
    <property type="component" value="Unassembled WGS sequence"/>
</dbReference>
<accession>A0ABV9ZCH2</accession>
<proteinExistence type="inferred from homology"/>
<organism evidence="3 4">
    <name type="scientific">Actinomycetospora rhizophila</name>
    <dbReference type="NCBI Taxonomy" id="1416876"/>
    <lineage>
        <taxon>Bacteria</taxon>
        <taxon>Bacillati</taxon>
        <taxon>Actinomycetota</taxon>
        <taxon>Actinomycetes</taxon>
        <taxon>Pseudonocardiales</taxon>
        <taxon>Pseudonocardiaceae</taxon>
        <taxon>Actinomycetospora</taxon>
    </lineage>
</organism>
<sequence length="290" mass="30736">MLLGFDGSHAAMTAVSIAAELMPLRHARVAHLWTAPGADSTMHRRLARRAWNGDHLWRLVRQEAASTANSVAARGVTLAEAAGWTAEPFVHEVHGGEGLALAELAERFRPAVVVVGSRGARGLPGLFSSVSRTTVNYSSTPVLVVPPLLAEERAAAVGGAVMIAHDGSPAADRARVVAADLFRDRLQLVRYVETPAIFGGPSPRVAIEPEVAGRISEEGLPPETVKLATEEFGPRSVADTLAEEAAAQDVGVIVVASRRRSTLRERLLGSNARALLRHGHRAVLVVPPDT</sequence>
<feature type="domain" description="UspA" evidence="2">
    <location>
        <begin position="161"/>
        <end position="287"/>
    </location>
</feature>
<evidence type="ECO:0000313" key="4">
    <source>
        <dbReference type="Proteomes" id="UP001596175"/>
    </source>
</evidence>
<evidence type="ECO:0000313" key="3">
    <source>
        <dbReference type="EMBL" id="MFC5138241.1"/>
    </source>
</evidence>
<protein>
    <submittedName>
        <fullName evidence="3">Universal stress protein</fullName>
    </submittedName>
</protein>
<dbReference type="PANTHER" id="PTHR46268">
    <property type="entry name" value="STRESS RESPONSE PROTEIN NHAX"/>
    <property type="match status" value="1"/>
</dbReference>
<dbReference type="InterPro" id="IPR006016">
    <property type="entry name" value="UspA"/>
</dbReference>
<dbReference type="SUPFAM" id="SSF52402">
    <property type="entry name" value="Adenine nucleotide alpha hydrolases-like"/>
    <property type="match status" value="2"/>
</dbReference>
<feature type="domain" description="UspA" evidence="2">
    <location>
        <begin position="2"/>
        <end position="146"/>
    </location>
</feature>
<keyword evidence="4" id="KW-1185">Reference proteome</keyword>
<dbReference type="CDD" id="cd00293">
    <property type="entry name" value="USP-like"/>
    <property type="match status" value="1"/>
</dbReference>
<dbReference type="Gene3D" id="3.40.50.620">
    <property type="entry name" value="HUPs"/>
    <property type="match status" value="2"/>
</dbReference>
<evidence type="ECO:0000256" key="1">
    <source>
        <dbReference type="ARBA" id="ARBA00008791"/>
    </source>
</evidence>
<dbReference type="PRINTS" id="PR01438">
    <property type="entry name" value="UNVRSLSTRESS"/>
</dbReference>
<name>A0ABV9ZCH2_9PSEU</name>
<gene>
    <name evidence="3" type="ORF">ACFPK1_08360</name>
</gene>
<dbReference type="Pfam" id="PF00582">
    <property type="entry name" value="Usp"/>
    <property type="match status" value="2"/>
</dbReference>
<reference evidence="4" key="1">
    <citation type="journal article" date="2019" name="Int. J. Syst. Evol. Microbiol.">
        <title>The Global Catalogue of Microorganisms (GCM) 10K type strain sequencing project: providing services to taxonomists for standard genome sequencing and annotation.</title>
        <authorList>
            <consortium name="The Broad Institute Genomics Platform"/>
            <consortium name="The Broad Institute Genome Sequencing Center for Infectious Disease"/>
            <person name="Wu L."/>
            <person name="Ma J."/>
        </authorList>
    </citation>
    <scope>NUCLEOTIDE SEQUENCE [LARGE SCALE GENOMIC DNA]</scope>
    <source>
        <strain evidence="4">XZYJ18</strain>
    </source>
</reference>
<dbReference type="EMBL" id="JBHSKG010000003">
    <property type="protein sequence ID" value="MFC5138241.1"/>
    <property type="molecule type" value="Genomic_DNA"/>
</dbReference>
<dbReference type="InterPro" id="IPR006015">
    <property type="entry name" value="Universal_stress_UspA"/>
</dbReference>